<organism evidence="1 2">
    <name type="scientific">Phyllostomus discolor</name>
    <name type="common">pale spear-nosed bat</name>
    <dbReference type="NCBI Taxonomy" id="89673"/>
    <lineage>
        <taxon>Eukaryota</taxon>
        <taxon>Metazoa</taxon>
        <taxon>Chordata</taxon>
        <taxon>Craniata</taxon>
        <taxon>Vertebrata</taxon>
        <taxon>Euteleostomi</taxon>
        <taxon>Mammalia</taxon>
        <taxon>Eutheria</taxon>
        <taxon>Laurasiatheria</taxon>
        <taxon>Chiroptera</taxon>
        <taxon>Yangochiroptera</taxon>
        <taxon>Phyllostomidae</taxon>
        <taxon>Phyllostominae</taxon>
        <taxon>Phyllostomus</taxon>
    </lineage>
</organism>
<sequence length="123" mass="13739">MPGRRSEQSYGMPGFVPVQRHGDPGPHCQLDYTLRWHWRLLTSVSHSSQTCHFLVALTPRCPHGQSDPALVHGRSAWTWSGSGTFSRVVLWQPQELSGCRVGRMPQWEGSEPALALGACFFLP</sequence>
<dbReference type="Proteomes" id="UP000664940">
    <property type="component" value="Unassembled WGS sequence"/>
</dbReference>
<comment type="caution">
    <text evidence="1">The sequence shown here is derived from an EMBL/GenBank/DDBJ whole genome shotgun (WGS) entry which is preliminary data.</text>
</comment>
<proteinExistence type="predicted"/>
<name>A0A834A4J6_9CHIR</name>
<evidence type="ECO:0000313" key="1">
    <source>
        <dbReference type="EMBL" id="KAF6104432.1"/>
    </source>
</evidence>
<reference evidence="1 2" key="1">
    <citation type="journal article" date="2020" name="Nature">
        <title>Six reference-quality genomes reveal evolution of bat adaptations.</title>
        <authorList>
            <person name="Jebb D."/>
            <person name="Huang Z."/>
            <person name="Pippel M."/>
            <person name="Hughes G.M."/>
            <person name="Lavrichenko K."/>
            <person name="Devanna P."/>
            <person name="Winkler S."/>
            <person name="Jermiin L.S."/>
            <person name="Skirmuntt E.C."/>
            <person name="Katzourakis A."/>
            <person name="Burkitt-Gray L."/>
            <person name="Ray D.A."/>
            <person name="Sullivan K.A.M."/>
            <person name="Roscito J.G."/>
            <person name="Kirilenko B.M."/>
            <person name="Davalos L.M."/>
            <person name="Corthals A.P."/>
            <person name="Power M.L."/>
            <person name="Jones G."/>
            <person name="Ransome R.D."/>
            <person name="Dechmann D.K.N."/>
            <person name="Locatelli A.G."/>
            <person name="Puechmaille S.J."/>
            <person name="Fedrigo O."/>
            <person name="Jarvis E.D."/>
            <person name="Hiller M."/>
            <person name="Vernes S.C."/>
            <person name="Myers E.W."/>
            <person name="Teeling E.C."/>
        </authorList>
    </citation>
    <scope>NUCLEOTIDE SEQUENCE [LARGE SCALE GENOMIC DNA]</scope>
    <source>
        <strain evidence="1">Bat1K_MPI-CBG_1</strain>
    </source>
</reference>
<accession>A0A834A4J6</accession>
<dbReference type="AlphaFoldDB" id="A0A834A4J6"/>
<evidence type="ECO:0000313" key="2">
    <source>
        <dbReference type="Proteomes" id="UP000664940"/>
    </source>
</evidence>
<protein>
    <submittedName>
        <fullName evidence="1">Uncharacterized protein</fullName>
    </submittedName>
</protein>
<gene>
    <name evidence="1" type="ORF">HJG60_011362</name>
</gene>
<dbReference type="EMBL" id="JABVXQ010000006">
    <property type="protein sequence ID" value="KAF6104432.1"/>
    <property type="molecule type" value="Genomic_DNA"/>
</dbReference>